<accession>A0A1I6HCN9</accession>
<name>A0A1I6HCN9_9RHOB</name>
<evidence type="ECO:0000256" key="1">
    <source>
        <dbReference type="SAM" id="Phobius"/>
    </source>
</evidence>
<dbReference type="Proteomes" id="UP000199658">
    <property type="component" value="Unassembled WGS sequence"/>
</dbReference>
<feature type="transmembrane region" description="Helical" evidence="1">
    <location>
        <begin position="32"/>
        <end position="53"/>
    </location>
</feature>
<dbReference type="RefSeq" id="WP_090217952.1">
    <property type="nucleotide sequence ID" value="NZ_FOYO01000001.1"/>
</dbReference>
<reference evidence="3" key="1">
    <citation type="submission" date="2016-10" db="EMBL/GenBank/DDBJ databases">
        <authorList>
            <person name="Varghese N."/>
            <person name="Submissions S."/>
        </authorList>
    </citation>
    <scope>NUCLEOTIDE SEQUENCE [LARGE SCALE GENOMIC DNA]</scope>
    <source>
        <strain evidence="3">DSM 26921</strain>
    </source>
</reference>
<protein>
    <submittedName>
        <fullName evidence="2">Uncharacterized protein</fullName>
    </submittedName>
</protein>
<gene>
    <name evidence="2" type="ORF">SAMN04488002_2820</name>
</gene>
<keyword evidence="1" id="KW-0812">Transmembrane</keyword>
<organism evidence="2 3">
    <name type="scientific">Litoreibacter janthinus</name>
    <dbReference type="NCBI Taxonomy" id="670154"/>
    <lineage>
        <taxon>Bacteria</taxon>
        <taxon>Pseudomonadati</taxon>
        <taxon>Pseudomonadota</taxon>
        <taxon>Alphaproteobacteria</taxon>
        <taxon>Rhodobacterales</taxon>
        <taxon>Roseobacteraceae</taxon>
        <taxon>Litoreibacter</taxon>
    </lineage>
</organism>
<keyword evidence="3" id="KW-1185">Reference proteome</keyword>
<dbReference type="AlphaFoldDB" id="A0A1I6HCN9"/>
<sequence>MAFEAIAACETTVSLLRAVTLGAGDACVSLDLWSLAAFGAVFIGAVIALQFGAHRALGLRKSRKPMAPPAKVDAFDVKYDGGPIKSTEGWRS</sequence>
<keyword evidence="1" id="KW-0472">Membrane</keyword>
<evidence type="ECO:0000313" key="2">
    <source>
        <dbReference type="EMBL" id="SFR52144.1"/>
    </source>
</evidence>
<keyword evidence="1" id="KW-1133">Transmembrane helix</keyword>
<dbReference type="EMBL" id="FOYO01000001">
    <property type="protein sequence ID" value="SFR52144.1"/>
    <property type="molecule type" value="Genomic_DNA"/>
</dbReference>
<dbReference type="OrthoDB" id="10004975at2"/>
<proteinExistence type="predicted"/>
<evidence type="ECO:0000313" key="3">
    <source>
        <dbReference type="Proteomes" id="UP000199658"/>
    </source>
</evidence>
<dbReference type="STRING" id="670154.SAMN04488002_2820"/>